<feature type="region of interest" description="Disordered" evidence="1">
    <location>
        <begin position="294"/>
        <end position="480"/>
    </location>
</feature>
<dbReference type="InterPro" id="IPR058570">
    <property type="entry name" value="HROB_OB"/>
</dbReference>
<dbReference type="GO" id="GO:0000725">
    <property type="term" value="P:recombinational repair"/>
    <property type="evidence" value="ECO:0007669"/>
    <property type="project" value="InterPro"/>
</dbReference>
<protein>
    <recommendedName>
        <fullName evidence="2">Homologous recombination OB-fold protein OB-fold domain-containing protein</fullName>
    </recommendedName>
</protein>
<gene>
    <name evidence="3" type="ORF">GN244_ATG10314</name>
</gene>
<feature type="compositionally biased region" description="Acidic residues" evidence="1">
    <location>
        <begin position="471"/>
        <end position="480"/>
    </location>
</feature>
<dbReference type="PANTHER" id="PTHR14523:SF1">
    <property type="entry name" value="HOMOLOGOUS RECOMBINATION OB-FOLD PROTEIN"/>
    <property type="match status" value="1"/>
</dbReference>
<dbReference type="InterPro" id="IPR028045">
    <property type="entry name" value="HROB"/>
</dbReference>
<feature type="region of interest" description="Disordered" evidence="1">
    <location>
        <begin position="253"/>
        <end position="276"/>
    </location>
</feature>
<evidence type="ECO:0000313" key="4">
    <source>
        <dbReference type="Proteomes" id="UP000602510"/>
    </source>
</evidence>
<dbReference type="AlphaFoldDB" id="A0A833WJ89"/>
<feature type="region of interest" description="Disordered" evidence="1">
    <location>
        <begin position="14"/>
        <end position="42"/>
    </location>
</feature>
<feature type="compositionally biased region" description="Polar residues" evidence="1">
    <location>
        <begin position="442"/>
        <end position="460"/>
    </location>
</feature>
<feature type="compositionally biased region" description="Polar residues" evidence="1">
    <location>
        <begin position="267"/>
        <end position="276"/>
    </location>
</feature>
<dbReference type="Pfam" id="PF15072">
    <property type="entry name" value="HROB"/>
    <property type="match status" value="1"/>
</dbReference>
<dbReference type="PANTHER" id="PTHR14523">
    <property type="entry name" value="UNCHARACTERIZED PROTEIN C17ORF53 HOMOLOG"/>
    <property type="match status" value="1"/>
</dbReference>
<evidence type="ECO:0000259" key="2">
    <source>
        <dbReference type="Pfam" id="PF15072"/>
    </source>
</evidence>
<name>A0A833WJ89_PHYIN</name>
<feature type="domain" description="Homologous recombination OB-fold protein OB-fold" evidence="2">
    <location>
        <begin position="140"/>
        <end position="227"/>
    </location>
</feature>
<accession>A0A833WJ89</accession>
<reference evidence="3" key="1">
    <citation type="submission" date="2020-04" db="EMBL/GenBank/DDBJ databases">
        <title>Hybrid Assembly of Korean Phytophthora infestans isolates.</title>
        <authorList>
            <person name="Prokchorchik M."/>
            <person name="Lee Y."/>
            <person name="Seo J."/>
            <person name="Cho J.-H."/>
            <person name="Park Y.-E."/>
            <person name="Jang D.-C."/>
            <person name="Im J.-S."/>
            <person name="Choi J.-G."/>
            <person name="Park H.-J."/>
            <person name="Lee G.-B."/>
            <person name="Lee Y.-G."/>
            <person name="Hong S.-Y."/>
            <person name="Cho K."/>
            <person name="Sohn K.H."/>
        </authorList>
    </citation>
    <scope>NUCLEOTIDE SEQUENCE</scope>
    <source>
        <strain evidence="3">KR_1_A1</strain>
    </source>
</reference>
<dbReference type="EMBL" id="WSZM01000237">
    <property type="protein sequence ID" value="KAF4037580.1"/>
    <property type="molecule type" value="Genomic_DNA"/>
</dbReference>
<keyword evidence="4" id="KW-1185">Reference proteome</keyword>
<organism evidence="3 4">
    <name type="scientific">Phytophthora infestans</name>
    <name type="common">Potato late blight agent</name>
    <name type="synonym">Botrytis infestans</name>
    <dbReference type="NCBI Taxonomy" id="4787"/>
    <lineage>
        <taxon>Eukaryota</taxon>
        <taxon>Sar</taxon>
        <taxon>Stramenopiles</taxon>
        <taxon>Oomycota</taxon>
        <taxon>Peronosporomycetes</taxon>
        <taxon>Peronosporales</taxon>
        <taxon>Peronosporaceae</taxon>
        <taxon>Phytophthora</taxon>
    </lineage>
</organism>
<proteinExistence type="predicted"/>
<feature type="compositionally biased region" description="Acidic residues" evidence="1">
    <location>
        <begin position="253"/>
        <end position="263"/>
    </location>
</feature>
<evidence type="ECO:0000313" key="3">
    <source>
        <dbReference type="EMBL" id="KAF4037580.1"/>
    </source>
</evidence>
<dbReference type="Proteomes" id="UP000602510">
    <property type="component" value="Unassembled WGS sequence"/>
</dbReference>
<sequence>MAFSLRIVTMSGSDDEEMATGGGADVAIGGKRRRNGEEEDLGSQQSILKWMRNVPGPLQDVMKKRADQLDNSQGDFSRIASANSDRYSVQIATVFDQGPWVDMCQYLGMPAVSGTLYGSIRIGSLKYTVGNIVDSDEALTKIPQLLVLIKSVRYVDEEIVAVLHDPTGEEVEGYFHRELVEQLGPALAAGVGVLLYKVSVFTPTDAPVTGRRKSYLNITPRNARHVFIVKNHSNHPTGEDPVEIFNKAKEIETQQDSDNDDYDNNQASRSEQAARQLLQHSTVRDTSAELTFLSQRQVIHRNPPVRMDPAATATNTKKKSKRGKGAASSINQEQESGLGKWQWSKLLKKTTNDESPADSSRSHERRGFLDASSRLVSLITKQNARNRTSTSSTPQENSQNQDASPASPKPKKSANVRFAPGTVFDSPSVPRNSDNFDGAELTQRSPSSQLFNSQPSSADQTVDADSKANNSDEDEEDDDW</sequence>
<feature type="compositionally biased region" description="Polar residues" evidence="1">
    <location>
        <begin position="379"/>
        <end position="402"/>
    </location>
</feature>
<comment type="caution">
    <text evidence="3">The sequence shown here is derived from an EMBL/GenBank/DDBJ whole genome shotgun (WGS) entry which is preliminary data.</text>
</comment>
<evidence type="ECO:0000256" key="1">
    <source>
        <dbReference type="SAM" id="MobiDB-lite"/>
    </source>
</evidence>